<reference evidence="1 2" key="1">
    <citation type="journal article" date="2014" name="Int. J. Syst. Evol. Microbiol.">
        <title>Complete genome sequence of Corynebacterium casei LMG S-19264T (=DSM 44701T), isolated from a smear-ripened cheese.</title>
        <authorList>
            <consortium name="US DOE Joint Genome Institute (JGI-PGF)"/>
            <person name="Walter F."/>
            <person name="Albersmeier A."/>
            <person name="Kalinowski J."/>
            <person name="Ruckert C."/>
        </authorList>
    </citation>
    <scope>NUCLEOTIDE SEQUENCE [LARGE SCALE GENOMIC DNA]</scope>
    <source>
        <strain evidence="1 2">KCTC 12866</strain>
    </source>
</reference>
<dbReference type="NCBIfam" id="TIGR04131">
    <property type="entry name" value="Bac_Flav_CTERM"/>
    <property type="match status" value="1"/>
</dbReference>
<organism evidence="1 2">
    <name type="scientific">Persicitalea jodogahamensis</name>
    <dbReference type="NCBI Taxonomy" id="402147"/>
    <lineage>
        <taxon>Bacteria</taxon>
        <taxon>Pseudomonadati</taxon>
        <taxon>Bacteroidota</taxon>
        <taxon>Cytophagia</taxon>
        <taxon>Cytophagales</taxon>
        <taxon>Spirosomataceae</taxon>
        <taxon>Persicitalea</taxon>
    </lineage>
</organism>
<dbReference type="Proteomes" id="UP000598271">
    <property type="component" value="Unassembled WGS sequence"/>
</dbReference>
<dbReference type="Pfam" id="PF13585">
    <property type="entry name" value="CHU_C"/>
    <property type="match status" value="1"/>
</dbReference>
<dbReference type="AlphaFoldDB" id="A0A8J3D468"/>
<proteinExistence type="predicted"/>
<sequence>MCGGGAPIFIPDAFSPNGDGINDLLEIKGEVTTGYELTVFNAWGTVVFHTVDSAQSWDGKLNGSILPPGSYPYRIKIGKEDSVFIKTGSVLMID</sequence>
<protein>
    <recommendedName>
        <fullName evidence="3">Gliding motility-associated C-terminal domain-containing protein</fullName>
    </recommendedName>
</protein>
<comment type="caution">
    <text evidence="1">The sequence shown here is derived from an EMBL/GenBank/DDBJ whole genome shotgun (WGS) entry which is preliminary data.</text>
</comment>
<name>A0A8J3D468_9BACT</name>
<evidence type="ECO:0008006" key="3">
    <source>
        <dbReference type="Google" id="ProtNLM"/>
    </source>
</evidence>
<gene>
    <name evidence="1" type="ORF">GCM10007390_38490</name>
</gene>
<evidence type="ECO:0000313" key="1">
    <source>
        <dbReference type="EMBL" id="GHB80475.1"/>
    </source>
</evidence>
<dbReference type="EMBL" id="BMXF01000004">
    <property type="protein sequence ID" value="GHB80475.1"/>
    <property type="molecule type" value="Genomic_DNA"/>
</dbReference>
<keyword evidence="2" id="KW-1185">Reference proteome</keyword>
<dbReference type="InterPro" id="IPR026341">
    <property type="entry name" value="T9SS_type_B"/>
</dbReference>
<evidence type="ECO:0000313" key="2">
    <source>
        <dbReference type="Proteomes" id="UP000598271"/>
    </source>
</evidence>
<accession>A0A8J3D468</accession>